<name>A0ABQ9XDB3_9EUKA</name>
<evidence type="ECO:0000256" key="1">
    <source>
        <dbReference type="SAM" id="MobiDB-lite"/>
    </source>
</evidence>
<gene>
    <name evidence="2" type="ORF">BLNAU_14586</name>
</gene>
<dbReference type="EMBL" id="JARBJD010000135">
    <property type="protein sequence ID" value="KAK2950468.1"/>
    <property type="molecule type" value="Genomic_DNA"/>
</dbReference>
<keyword evidence="3" id="KW-1185">Reference proteome</keyword>
<feature type="region of interest" description="Disordered" evidence="1">
    <location>
        <begin position="107"/>
        <end position="143"/>
    </location>
</feature>
<protein>
    <submittedName>
        <fullName evidence="2">Uncharacterized protein</fullName>
    </submittedName>
</protein>
<feature type="compositionally biased region" description="Low complexity" evidence="1">
    <location>
        <begin position="119"/>
        <end position="137"/>
    </location>
</feature>
<accession>A0ABQ9XDB3</accession>
<sequence>MEQPAGSEPSGTGIETGKNQRLFRPLSAFFWTTHTVFNGSASLSSVSINRPHTLLLLRHPSRTAAQVVSGRQCVDRWMVMIVGNLSSFECIPLIAFERHQTQTDLFTSSSRDTPARHTPSLALRPSLPPLQQTQPTSALRCQRPHSTRGTIRLPFRMRICHLTKSDIHMAYET</sequence>
<evidence type="ECO:0000313" key="2">
    <source>
        <dbReference type="EMBL" id="KAK2950468.1"/>
    </source>
</evidence>
<organism evidence="2 3">
    <name type="scientific">Blattamonas nauphoetae</name>
    <dbReference type="NCBI Taxonomy" id="2049346"/>
    <lineage>
        <taxon>Eukaryota</taxon>
        <taxon>Metamonada</taxon>
        <taxon>Preaxostyla</taxon>
        <taxon>Oxymonadida</taxon>
        <taxon>Blattamonas</taxon>
    </lineage>
</organism>
<dbReference type="Proteomes" id="UP001281761">
    <property type="component" value="Unassembled WGS sequence"/>
</dbReference>
<reference evidence="2 3" key="1">
    <citation type="journal article" date="2022" name="bioRxiv">
        <title>Genomics of Preaxostyla Flagellates Illuminates Evolutionary Transitions and the Path Towards Mitochondrial Loss.</title>
        <authorList>
            <person name="Novak L.V.F."/>
            <person name="Treitli S.C."/>
            <person name="Pyrih J."/>
            <person name="Halakuc P."/>
            <person name="Pipaliya S.V."/>
            <person name="Vacek V."/>
            <person name="Brzon O."/>
            <person name="Soukal P."/>
            <person name="Eme L."/>
            <person name="Dacks J.B."/>
            <person name="Karnkowska A."/>
            <person name="Elias M."/>
            <person name="Hampl V."/>
        </authorList>
    </citation>
    <scope>NUCLEOTIDE SEQUENCE [LARGE SCALE GENOMIC DNA]</scope>
    <source>
        <strain evidence="2">NAU3</strain>
        <tissue evidence="2">Gut</tissue>
    </source>
</reference>
<proteinExistence type="predicted"/>
<comment type="caution">
    <text evidence="2">The sequence shown here is derived from an EMBL/GenBank/DDBJ whole genome shotgun (WGS) entry which is preliminary data.</text>
</comment>
<evidence type="ECO:0000313" key="3">
    <source>
        <dbReference type="Proteomes" id="UP001281761"/>
    </source>
</evidence>